<evidence type="ECO:0008006" key="4">
    <source>
        <dbReference type="Google" id="ProtNLM"/>
    </source>
</evidence>
<accession>A0ABM6JZH9</accession>
<keyword evidence="3" id="KW-1185">Reference proteome</keyword>
<dbReference type="Proteomes" id="UP000192486">
    <property type="component" value="Chromosome"/>
</dbReference>
<keyword evidence="1" id="KW-0732">Signal</keyword>
<sequence>MFKVSLVSFMLLLTGVLFAACSNTEAGDPNVSIVEKVLMLQFNGPDEKIMDLLQNPEYTKVVDGKEVNEEFDKYVTEVYGDYFTEDYLVPFFQTSGLIYPTAAEFSGYELNLKDTVVKQTEKDSNRYTFTATVGYLKDGEKEKTADVSGLVLFSTKEKGGIGQFDYGEDNGLSKELSSGE</sequence>
<proteinExistence type="predicted"/>
<dbReference type="PROSITE" id="PS51257">
    <property type="entry name" value="PROKAR_LIPOPROTEIN"/>
    <property type="match status" value="1"/>
</dbReference>
<evidence type="ECO:0000256" key="1">
    <source>
        <dbReference type="SAM" id="SignalP"/>
    </source>
</evidence>
<protein>
    <recommendedName>
        <fullName evidence="4">DUF5104 domain-containing protein</fullName>
    </recommendedName>
</protein>
<reference evidence="2 3" key="1">
    <citation type="submission" date="2016-04" db="EMBL/GenBank/DDBJ databases">
        <title>Comparative Genomics and Epigenetics of Sporosarcina ureae.</title>
        <authorList>
            <person name="Oliver A.S."/>
            <person name="Cooper K.K."/>
        </authorList>
    </citation>
    <scope>NUCLEOTIDE SEQUENCE [LARGE SCALE GENOMIC DNA]</scope>
    <source>
        <strain evidence="2 3">S204</strain>
    </source>
</reference>
<evidence type="ECO:0000313" key="3">
    <source>
        <dbReference type="Proteomes" id="UP000192486"/>
    </source>
</evidence>
<organism evidence="2 3">
    <name type="scientific">Sporosarcina ureae</name>
    <dbReference type="NCBI Taxonomy" id="1571"/>
    <lineage>
        <taxon>Bacteria</taxon>
        <taxon>Bacillati</taxon>
        <taxon>Bacillota</taxon>
        <taxon>Bacilli</taxon>
        <taxon>Bacillales</taxon>
        <taxon>Caryophanaceae</taxon>
        <taxon>Sporosarcina</taxon>
    </lineage>
</organism>
<name>A0ABM6JZH9_SPOUR</name>
<feature type="signal peptide" evidence="1">
    <location>
        <begin position="1"/>
        <end position="19"/>
    </location>
</feature>
<gene>
    <name evidence="2" type="ORF">SporoS204_16020</name>
</gene>
<feature type="chain" id="PRO_5045750192" description="DUF5104 domain-containing protein" evidence="1">
    <location>
        <begin position="20"/>
        <end position="180"/>
    </location>
</feature>
<evidence type="ECO:0000313" key="2">
    <source>
        <dbReference type="EMBL" id="ARF15531.1"/>
    </source>
</evidence>
<dbReference type="RefSeq" id="WP_029054621.1">
    <property type="nucleotide sequence ID" value="NZ_CP015108.1"/>
</dbReference>
<dbReference type="EMBL" id="CP015108">
    <property type="protein sequence ID" value="ARF15531.1"/>
    <property type="molecule type" value="Genomic_DNA"/>
</dbReference>